<name>A0A9Q3PKL3_9BASI</name>
<proteinExistence type="predicted"/>
<organism evidence="2 3">
    <name type="scientific">Austropuccinia psidii MF-1</name>
    <dbReference type="NCBI Taxonomy" id="1389203"/>
    <lineage>
        <taxon>Eukaryota</taxon>
        <taxon>Fungi</taxon>
        <taxon>Dikarya</taxon>
        <taxon>Basidiomycota</taxon>
        <taxon>Pucciniomycotina</taxon>
        <taxon>Pucciniomycetes</taxon>
        <taxon>Pucciniales</taxon>
        <taxon>Sphaerophragmiaceae</taxon>
        <taxon>Austropuccinia</taxon>
    </lineage>
</organism>
<sequence length="365" mass="41116">MVHTRNGSNYSVQPDGCGQGRGKTKFRSIKSSSRQTYLEDSRVSPHSPRSVPTNFDVNSESGLIHDNILRAESLASCRNGNLSMQIQKLAQISQRRGVGNITKPLAGGYELLLTHQELSGSGEDHRALRRLEPIVFQKQSQKDKELVEEPKSFIHRPEEGVGNDSSFEDRRPNGICQLQKCPKTSLKNLKSSRTVPRTIKARAKANLGQCLQYGQDPYGIHSQGAGKDEQNLSTEIIQEINFVKTNIKVEIGKIDSKLTKITLDINDLKKNEKNPAEMHKSVIARLELLTKTCDRIESKYHVQDDEMEDFATRNINDKLGVLKDYVVAVAENTNQFATHLARSDSERKKLKEEILAQVEQIHKNY</sequence>
<accession>A0A9Q3PKL3</accession>
<dbReference type="Proteomes" id="UP000765509">
    <property type="component" value="Unassembled WGS sequence"/>
</dbReference>
<keyword evidence="3" id="KW-1185">Reference proteome</keyword>
<gene>
    <name evidence="2" type="ORF">O181_104350</name>
</gene>
<feature type="compositionally biased region" description="Polar residues" evidence="1">
    <location>
        <begin position="1"/>
        <end position="12"/>
    </location>
</feature>
<dbReference type="EMBL" id="AVOT02076116">
    <property type="protein sequence ID" value="MBW0564635.1"/>
    <property type="molecule type" value="Genomic_DNA"/>
</dbReference>
<reference evidence="2" key="1">
    <citation type="submission" date="2021-03" db="EMBL/GenBank/DDBJ databases">
        <title>Draft genome sequence of rust myrtle Austropuccinia psidii MF-1, a brazilian biotype.</title>
        <authorList>
            <person name="Quecine M.C."/>
            <person name="Pachon D.M.R."/>
            <person name="Bonatelli M.L."/>
            <person name="Correr F.H."/>
            <person name="Franceschini L.M."/>
            <person name="Leite T.F."/>
            <person name="Margarido G.R.A."/>
            <person name="Almeida C.A."/>
            <person name="Ferrarezi J.A."/>
            <person name="Labate C.A."/>
        </authorList>
    </citation>
    <scope>NUCLEOTIDE SEQUENCE</scope>
    <source>
        <strain evidence="2">MF-1</strain>
    </source>
</reference>
<protein>
    <submittedName>
        <fullName evidence="2">Uncharacterized protein</fullName>
    </submittedName>
</protein>
<evidence type="ECO:0000313" key="2">
    <source>
        <dbReference type="EMBL" id="MBW0564635.1"/>
    </source>
</evidence>
<comment type="caution">
    <text evidence="2">The sequence shown here is derived from an EMBL/GenBank/DDBJ whole genome shotgun (WGS) entry which is preliminary data.</text>
</comment>
<dbReference type="AlphaFoldDB" id="A0A9Q3PKL3"/>
<evidence type="ECO:0000313" key="3">
    <source>
        <dbReference type="Proteomes" id="UP000765509"/>
    </source>
</evidence>
<feature type="region of interest" description="Disordered" evidence="1">
    <location>
        <begin position="1"/>
        <end position="58"/>
    </location>
</feature>
<evidence type="ECO:0000256" key="1">
    <source>
        <dbReference type="SAM" id="MobiDB-lite"/>
    </source>
</evidence>